<dbReference type="EMBL" id="FQVM01000009">
    <property type="protein sequence ID" value="SHE73238.1"/>
    <property type="molecule type" value="Genomic_DNA"/>
</dbReference>
<proteinExistence type="predicted"/>
<feature type="region of interest" description="Disordered" evidence="1">
    <location>
        <begin position="1"/>
        <end position="39"/>
    </location>
</feature>
<organism evidence="2 3">
    <name type="scientific">Clostridium fallax</name>
    <dbReference type="NCBI Taxonomy" id="1533"/>
    <lineage>
        <taxon>Bacteria</taxon>
        <taxon>Bacillati</taxon>
        <taxon>Bacillota</taxon>
        <taxon>Clostridia</taxon>
        <taxon>Eubacteriales</taxon>
        <taxon>Clostridiaceae</taxon>
        <taxon>Clostridium</taxon>
    </lineage>
</organism>
<evidence type="ECO:0000256" key="1">
    <source>
        <dbReference type="SAM" id="MobiDB-lite"/>
    </source>
</evidence>
<name>A0A1M4VW92_9CLOT</name>
<reference evidence="2 3" key="1">
    <citation type="submission" date="2016-11" db="EMBL/GenBank/DDBJ databases">
        <authorList>
            <person name="Jaros S."/>
            <person name="Januszkiewicz K."/>
            <person name="Wedrychowicz H."/>
        </authorList>
    </citation>
    <scope>NUCLEOTIDE SEQUENCE [LARGE SCALE GENOMIC DNA]</scope>
    <source>
        <strain evidence="2 3">DSM 2631</strain>
    </source>
</reference>
<feature type="compositionally biased region" description="Polar residues" evidence="1">
    <location>
        <begin position="1"/>
        <end position="12"/>
    </location>
</feature>
<dbReference type="STRING" id="1533.SAMN05443638_10954"/>
<keyword evidence="3" id="KW-1185">Reference proteome</keyword>
<evidence type="ECO:0000313" key="2">
    <source>
        <dbReference type="EMBL" id="SHE73238.1"/>
    </source>
</evidence>
<protein>
    <submittedName>
        <fullName evidence="2">Uncharacterized protein</fullName>
    </submittedName>
</protein>
<sequence>MAKNNQQSSWNSKRFKSPKKNDVEPVPEISNQHKHNKQK</sequence>
<dbReference type="AlphaFoldDB" id="A0A1M4VW92"/>
<evidence type="ECO:0000313" key="3">
    <source>
        <dbReference type="Proteomes" id="UP000184035"/>
    </source>
</evidence>
<accession>A0A1M4VW92</accession>
<gene>
    <name evidence="2" type="ORF">SAMN05443638_10954</name>
</gene>
<dbReference type="Proteomes" id="UP000184035">
    <property type="component" value="Unassembled WGS sequence"/>
</dbReference>